<dbReference type="OrthoDB" id="2804045at2759"/>
<dbReference type="HOGENOM" id="CLU_053360_2_0_1"/>
<evidence type="ECO:0000259" key="3">
    <source>
        <dbReference type="Pfam" id="PF20151"/>
    </source>
</evidence>
<dbReference type="Proteomes" id="UP000008370">
    <property type="component" value="Unassembled WGS sequence"/>
</dbReference>
<feature type="compositionally biased region" description="Polar residues" evidence="1">
    <location>
        <begin position="266"/>
        <end position="283"/>
    </location>
</feature>
<keyword evidence="2" id="KW-0812">Transmembrane</keyword>
<keyword evidence="5" id="KW-1185">Reference proteome</keyword>
<gene>
    <name evidence="4" type="ORF">PHACADRAFT_251424</name>
</gene>
<feature type="transmembrane region" description="Helical" evidence="2">
    <location>
        <begin position="115"/>
        <end position="134"/>
    </location>
</feature>
<dbReference type="Pfam" id="PF20151">
    <property type="entry name" value="DUF6533"/>
    <property type="match status" value="1"/>
</dbReference>
<accession>K5WEC9</accession>
<dbReference type="RefSeq" id="XP_007393008.1">
    <property type="nucleotide sequence ID" value="XM_007392946.1"/>
</dbReference>
<evidence type="ECO:0000313" key="4">
    <source>
        <dbReference type="EMBL" id="EKM57660.1"/>
    </source>
</evidence>
<keyword evidence="2" id="KW-1133">Transmembrane helix</keyword>
<sequence length="327" mass="36473">MSGQYSEQALAQAYSQYLVQQDCFLAVSCLVFYEFVITIGDEINIVWKRPVTVSAVLLGSLRWCMVLTIILQLIPETPNACAPLNILGYVFLLIGFLQTAVFSALRVFAIWNRSYLWSLIVFALSMVSFVMNLIDAAVTKYVILEEPIWGAVCASEYPFSVRTTNILIYSTRGSVILADTIVLVLTWIKTFRHWRNARRVNLGVSLTTCLLRDGQALLAINIAELVTFDPATDTSPVGAFITSLPLVLINRFMINLRTVDSEMSDDSTYTTDRQQESSTVQFRRSTNRLGNIGGALLSGLDDDESSDQEDMFNAADEVEGYDTGLEM</sequence>
<feature type="transmembrane region" description="Helical" evidence="2">
    <location>
        <begin position="51"/>
        <end position="74"/>
    </location>
</feature>
<keyword evidence="2" id="KW-0472">Membrane</keyword>
<feature type="region of interest" description="Disordered" evidence="1">
    <location>
        <begin position="299"/>
        <end position="327"/>
    </location>
</feature>
<feature type="transmembrane region" description="Helical" evidence="2">
    <location>
        <begin position="86"/>
        <end position="108"/>
    </location>
</feature>
<proteinExistence type="predicted"/>
<reference evidence="4 5" key="1">
    <citation type="journal article" date="2012" name="BMC Genomics">
        <title>Comparative genomics of the white-rot fungi, Phanerochaete carnosa and P. chrysosporium, to elucidate the genetic basis of the distinct wood types they colonize.</title>
        <authorList>
            <person name="Suzuki H."/>
            <person name="MacDonald J."/>
            <person name="Syed K."/>
            <person name="Salamov A."/>
            <person name="Hori C."/>
            <person name="Aerts A."/>
            <person name="Henrissat B."/>
            <person name="Wiebenga A."/>
            <person name="vanKuyk P.A."/>
            <person name="Barry K."/>
            <person name="Lindquist E."/>
            <person name="LaButti K."/>
            <person name="Lapidus A."/>
            <person name="Lucas S."/>
            <person name="Coutinho P."/>
            <person name="Gong Y."/>
            <person name="Samejima M."/>
            <person name="Mahadevan R."/>
            <person name="Abou-Zaid M."/>
            <person name="de Vries R.P."/>
            <person name="Igarashi K."/>
            <person name="Yadav J.S."/>
            <person name="Grigoriev I.V."/>
            <person name="Master E.R."/>
        </authorList>
    </citation>
    <scope>NUCLEOTIDE SEQUENCE [LARGE SCALE GENOMIC DNA]</scope>
    <source>
        <strain evidence="4 5">HHB-10118-sp</strain>
    </source>
</reference>
<feature type="transmembrane region" description="Helical" evidence="2">
    <location>
        <begin position="166"/>
        <end position="188"/>
    </location>
</feature>
<dbReference type="GeneID" id="18915218"/>
<organism evidence="4 5">
    <name type="scientific">Phanerochaete carnosa (strain HHB-10118-sp)</name>
    <name type="common">White-rot fungus</name>
    <name type="synonym">Peniophora carnosa</name>
    <dbReference type="NCBI Taxonomy" id="650164"/>
    <lineage>
        <taxon>Eukaryota</taxon>
        <taxon>Fungi</taxon>
        <taxon>Dikarya</taxon>
        <taxon>Basidiomycota</taxon>
        <taxon>Agaricomycotina</taxon>
        <taxon>Agaricomycetes</taxon>
        <taxon>Polyporales</taxon>
        <taxon>Phanerochaetaceae</taxon>
        <taxon>Phanerochaete</taxon>
    </lineage>
</organism>
<protein>
    <recommendedName>
        <fullName evidence="3">DUF6533 domain-containing protein</fullName>
    </recommendedName>
</protein>
<dbReference type="EMBL" id="JH930470">
    <property type="protein sequence ID" value="EKM57660.1"/>
    <property type="molecule type" value="Genomic_DNA"/>
</dbReference>
<dbReference type="AlphaFoldDB" id="K5WEC9"/>
<feature type="domain" description="DUF6533" evidence="3">
    <location>
        <begin position="23"/>
        <end position="66"/>
    </location>
</feature>
<evidence type="ECO:0000313" key="5">
    <source>
        <dbReference type="Proteomes" id="UP000008370"/>
    </source>
</evidence>
<feature type="compositionally biased region" description="Acidic residues" evidence="1">
    <location>
        <begin position="300"/>
        <end position="320"/>
    </location>
</feature>
<feature type="transmembrane region" description="Helical" evidence="2">
    <location>
        <begin position="18"/>
        <end position="39"/>
    </location>
</feature>
<dbReference type="KEGG" id="pco:PHACADRAFT_251424"/>
<evidence type="ECO:0000256" key="1">
    <source>
        <dbReference type="SAM" id="MobiDB-lite"/>
    </source>
</evidence>
<feature type="region of interest" description="Disordered" evidence="1">
    <location>
        <begin position="264"/>
        <end position="283"/>
    </location>
</feature>
<dbReference type="InParanoid" id="K5WEC9"/>
<name>K5WEC9_PHACS</name>
<dbReference type="InterPro" id="IPR045340">
    <property type="entry name" value="DUF6533"/>
</dbReference>
<evidence type="ECO:0000256" key="2">
    <source>
        <dbReference type="SAM" id="Phobius"/>
    </source>
</evidence>